<gene>
    <name evidence="1" type="ORF">AAEO58_01245</name>
</gene>
<sequence length="242" mass="28018">MKYIFLFLIINITCLAQTVEVKYFENSKAPSQEQFNLMPKNVQIAYKANVFSYKLNTDGKSSLYKNEKIIIDSADQISTSTEVNEAGDTIKKTIISEVFNAKFKEKSLYKDFLKNKSYNTQYYDETINIVDSISQWKWQLIDETETVIGYACKKAVTKHYGNEIIAWFTDEIPISDGPFVYCGLPGLILKVETKSNEIIAYNVLFKNDPLTISPPFLSGKIFNYKTLKEYIENKNKERSRFR</sequence>
<proteinExistence type="predicted"/>
<dbReference type="NCBIfam" id="TIGR01200">
    <property type="entry name" value="GLPGLI"/>
    <property type="match status" value="1"/>
</dbReference>
<dbReference type="Proteomes" id="UP001393056">
    <property type="component" value="Unassembled WGS sequence"/>
</dbReference>
<reference evidence="1 2" key="1">
    <citation type="submission" date="2024-04" db="EMBL/GenBank/DDBJ databases">
        <title>Flavobacterium sp. DGU41 16S ribosomal RNA gene Genome sequencing and assembly.</title>
        <authorList>
            <person name="Park S."/>
        </authorList>
    </citation>
    <scope>NUCLEOTIDE SEQUENCE [LARGE SCALE GENOMIC DNA]</scope>
    <source>
        <strain evidence="1 2">DGU41</strain>
    </source>
</reference>
<evidence type="ECO:0000313" key="2">
    <source>
        <dbReference type="Proteomes" id="UP001393056"/>
    </source>
</evidence>
<accession>A0ABU9I2M1</accession>
<organism evidence="1 2">
    <name type="scientific">Flavobacterium helocola</name>
    <dbReference type="NCBI Taxonomy" id="3139139"/>
    <lineage>
        <taxon>Bacteria</taxon>
        <taxon>Pseudomonadati</taxon>
        <taxon>Bacteroidota</taxon>
        <taxon>Flavobacteriia</taxon>
        <taxon>Flavobacteriales</taxon>
        <taxon>Flavobacteriaceae</taxon>
        <taxon>Flavobacterium</taxon>
    </lineage>
</organism>
<name>A0ABU9I2M1_9FLAO</name>
<dbReference type="InterPro" id="IPR005901">
    <property type="entry name" value="GLPGLI"/>
</dbReference>
<keyword evidence="2" id="KW-1185">Reference proteome</keyword>
<dbReference type="Pfam" id="PF22252">
    <property type="entry name" value="PNGase_F-II_N"/>
    <property type="match status" value="1"/>
</dbReference>
<comment type="caution">
    <text evidence="1">The sequence shown here is derived from an EMBL/GenBank/DDBJ whole genome shotgun (WGS) entry which is preliminary data.</text>
</comment>
<dbReference type="RefSeq" id="WP_341681273.1">
    <property type="nucleotide sequence ID" value="NZ_JBBYHT010000001.1"/>
</dbReference>
<protein>
    <submittedName>
        <fullName evidence="1">GLPGLI family protein</fullName>
    </submittedName>
</protein>
<dbReference type="EMBL" id="JBBYHT010000001">
    <property type="protein sequence ID" value="MEL1246658.1"/>
    <property type="molecule type" value="Genomic_DNA"/>
</dbReference>
<evidence type="ECO:0000313" key="1">
    <source>
        <dbReference type="EMBL" id="MEL1246658.1"/>
    </source>
</evidence>